<dbReference type="OrthoDB" id="5074825at2"/>
<reference evidence="1 2" key="1">
    <citation type="submission" date="2015-03" db="EMBL/GenBank/DDBJ databases">
        <authorList>
            <person name="Urmite Genomes"/>
        </authorList>
    </citation>
    <scope>NUCLEOTIDE SEQUENCE [LARGE SCALE GENOMIC DNA]</scope>
    <source>
        <strain evidence="1 2">CSUR P1491</strain>
    </source>
</reference>
<gene>
    <name evidence="1" type="ORF">BN1232_04497</name>
</gene>
<organism evidence="1 2">
    <name type="scientific">Mycobacterium lentiflavum</name>
    <dbReference type="NCBI Taxonomy" id="141349"/>
    <lineage>
        <taxon>Bacteria</taxon>
        <taxon>Bacillati</taxon>
        <taxon>Actinomycetota</taxon>
        <taxon>Actinomycetes</taxon>
        <taxon>Mycobacteriales</taxon>
        <taxon>Mycobacteriaceae</taxon>
        <taxon>Mycobacterium</taxon>
        <taxon>Mycobacterium simiae complex</taxon>
    </lineage>
</organism>
<dbReference type="AlphaFoldDB" id="A0A0E4H0D5"/>
<sequence length="141" mass="15667">MTTHDTRIRFTLDNRQFTTIDGDQEAASLLRLAGRDPSHFDLARVDDEGDETFFRDSDIVRIHPGDTFVSRPVLPFTIDGMGYTTHDEDQEVAALLQLAGVDPNKHYLARVGEATHLNPAELVTIHAGDEFVTVRHASPVA</sequence>
<evidence type="ECO:0000313" key="1">
    <source>
        <dbReference type="EMBL" id="CQD19263.1"/>
    </source>
</evidence>
<dbReference type="RefSeq" id="WP_090605337.1">
    <property type="nucleotide sequence ID" value="NZ_CTEE01000001.1"/>
</dbReference>
<protein>
    <recommendedName>
        <fullName evidence="3">Multi-ubiquitin domain-containing protein</fullName>
    </recommendedName>
</protein>
<dbReference type="STRING" id="141349.BN1232_04497"/>
<dbReference type="Proteomes" id="UP000199251">
    <property type="component" value="Unassembled WGS sequence"/>
</dbReference>
<evidence type="ECO:0008006" key="3">
    <source>
        <dbReference type="Google" id="ProtNLM"/>
    </source>
</evidence>
<accession>A0A0E4H0D5</accession>
<proteinExistence type="predicted"/>
<name>A0A0E4H0D5_MYCLN</name>
<evidence type="ECO:0000313" key="2">
    <source>
        <dbReference type="Proteomes" id="UP000199251"/>
    </source>
</evidence>
<dbReference type="EMBL" id="CTEE01000001">
    <property type="protein sequence ID" value="CQD19263.1"/>
    <property type="molecule type" value="Genomic_DNA"/>
</dbReference>